<sequence length="70" mass="7988">MKAREPKTTILFPRKNFLVGMGSILNIRGQYFDYSLSKSGREADGRALKSDWEMIGKDICDAKNRFSKSL</sequence>
<dbReference type="Proteomes" id="UP000274483">
    <property type="component" value="Chromosome"/>
</dbReference>
<dbReference type="EMBL" id="CP034158">
    <property type="protein sequence ID" value="AZI68266.1"/>
    <property type="molecule type" value="Genomic_DNA"/>
</dbReference>
<accession>A0ABN5T3P4</accession>
<keyword evidence="2" id="KW-1185">Reference proteome</keyword>
<proteinExistence type="predicted"/>
<name>A0ABN5T3P4_9FLAO</name>
<gene>
    <name evidence="1" type="ORF">EIB71_02410</name>
</gene>
<reference evidence="1 2" key="1">
    <citation type="submission" date="2018-11" db="EMBL/GenBank/DDBJ databases">
        <title>Proposal to divide the Flavobacteriaceae and reorganize its genera based on Amino Acid Identity values calculated from whole genome sequences.</title>
        <authorList>
            <person name="Nicholson A.C."/>
            <person name="Gulvik C.A."/>
            <person name="Whitney A.M."/>
            <person name="Humrighouse B.W."/>
            <person name="Bell M."/>
            <person name="Holmes B."/>
            <person name="Steigerwalt A.G."/>
            <person name="Villarma A."/>
            <person name="Sheth M."/>
            <person name="Batra D."/>
            <person name="Pryor J."/>
            <person name="Bernardet J.-F."/>
            <person name="Hugo C."/>
            <person name="Kampfer P."/>
            <person name="Newman J.D."/>
            <person name="McQuiston J.R."/>
        </authorList>
    </citation>
    <scope>NUCLEOTIDE SEQUENCE [LARGE SCALE GENOMIC DNA]</scope>
    <source>
        <strain evidence="1 2">H3001</strain>
    </source>
</reference>
<evidence type="ECO:0000313" key="1">
    <source>
        <dbReference type="EMBL" id="AZI68266.1"/>
    </source>
</evidence>
<evidence type="ECO:0000313" key="2">
    <source>
        <dbReference type="Proteomes" id="UP000274483"/>
    </source>
</evidence>
<organism evidence="1 2">
    <name type="scientific">Kaistella daneshvariae</name>
    <dbReference type="NCBI Taxonomy" id="2487074"/>
    <lineage>
        <taxon>Bacteria</taxon>
        <taxon>Pseudomonadati</taxon>
        <taxon>Bacteroidota</taxon>
        <taxon>Flavobacteriia</taxon>
        <taxon>Flavobacteriales</taxon>
        <taxon>Weeksellaceae</taxon>
        <taxon>Chryseobacterium group</taxon>
        <taxon>Kaistella</taxon>
    </lineage>
</organism>
<protein>
    <submittedName>
        <fullName evidence="1">Uncharacterized protein</fullName>
    </submittedName>
</protein>